<feature type="compositionally biased region" description="Polar residues" evidence="1">
    <location>
        <begin position="662"/>
        <end position="673"/>
    </location>
</feature>
<reference evidence="2 3" key="1">
    <citation type="submission" date="2016-03" db="EMBL/GenBank/DDBJ databases">
        <title>The draft genome sequence of Fonsecaea nubica causative agent of cutaneous subcutaneous infection in human host.</title>
        <authorList>
            <person name="Costa F."/>
            <person name="Sybren D.H."/>
            <person name="Raittz R.T."/>
            <person name="Weiss V.A."/>
            <person name="Leao A.C."/>
            <person name="Gomes R."/>
            <person name="De Souza E.M."/>
            <person name="Pedrosa F.O."/>
            <person name="Steffens M.B."/>
            <person name="Bombassaro A."/>
            <person name="Tadra-Sfeir M.Z."/>
            <person name="Moreno L.F."/>
            <person name="Najafzadeh M.J."/>
            <person name="Felipe M.S."/>
            <person name="Teixeira M."/>
            <person name="Sun J."/>
            <person name="Xi L."/>
            <person name="Castro M.A."/>
            <person name="Vicente V.A."/>
        </authorList>
    </citation>
    <scope>NUCLEOTIDE SEQUENCE [LARGE SCALE GENOMIC DNA]</scope>
    <source>
        <strain evidence="2 3">CBS 269.64</strain>
    </source>
</reference>
<dbReference type="AlphaFoldDB" id="A0A178DCA1"/>
<name>A0A178DCA1_9EURO</name>
<evidence type="ECO:0000313" key="3">
    <source>
        <dbReference type="Proteomes" id="UP000185904"/>
    </source>
</evidence>
<feature type="region of interest" description="Disordered" evidence="1">
    <location>
        <begin position="1"/>
        <end position="33"/>
    </location>
</feature>
<feature type="region of interest" description="Disordered" evidence="1">
    <location>
        <begin position="396"/>
        <end position="477"/>
    </location>
</feature>
<dbReference type="OrthoDB" id="4156592at2759"/>
<evidence type="ECO:0000313" key="2">
    <source>
        <dbReference type="EMBL" id="OAL39396.1"/>
    </source>
</evidence>
<dbReference type="GeneID" id="34584690"/>
<proteinExistence type="predicted"/>
<sequence>MDETRGSAGVVDNLARSSDHSTPASSSAEETTDLRSLALRAQTLSSTLETLRKHCGHESTSSDIATAIEELKLLASELHSLDSAVQANKELYTEAFGEDLSEIRAHLGGIFEDIADCCKEMQKADCPNTSAVGWLTKKRYVRKLQKHLEVNKTTLIVMRTVLHHGKEYGTYNSPGRLAESSPHTLQEDLAILETVFASRTAIKDLQTLAKKPHGHSPSTSSIGINDPSPTLQPGAHGRNLSSATGVDIPVMGDVLPASTADGKGKKQDALARRFSRRGVRLAVHSSIMDTNAHDVPISLRRKWIHDAQLRHGPDYRESDGQSAAQLSNISEVNSNSGQDDEPAKQGRQSSLTTPEGQTASAASSTSGPLSTNSKKSSSLANSPLGRKFGSVIARLSRPASEQHESAGEHSAETKVQGAQIQAEKRFGKEQEGKSTEIKKEMSAKEKPGWSYRLTRPFDTSQPQEAQTPTTLDTRVFSSSSTHRHGRFELKHTDTVFLPDWITRPIMDLANKLSGLDMYLYNAEDGPCLPQSGSDDEDSVCGHQVSVSSNARAQGPKQPGEDTFDEKRCPHVSAGGVAIGDIDVNGADDRDGDGEGDWEVVPQHPDWDVVARGGEGRERKPLLKADWVVCEKGRDGKVQMFEGPRAEDGVAALSVSSEERAQMTDTSLLESTTRPGIRVSAKPSPAHASYILDDDSGSHHSHFEGGDANHPASSDHGTANVSTIDLVPSRKSYERIRPGHKIRPRASPSTTLGDEARKHEQELQPAHSSPLRVSTTRRVKHPAANPTKNRPLPPDEQDLPFLSPPPPPPKTVTTNKDIIGDPRDHEQVPAVSRVLAKGDQDCAALIAAQERLNEKLQQRDQRGIYRRHEKWRDTVPSWPSRFYY</sequence>
<gene>
    <name evidence="2" type="ORF">AYO20_01266</name>
</gene>
<feature type="region of interest" description="Disordered" evidence="1">
    <location>
        <begin position="332"/>
        <end position="384"/>
    </location>
</feature>
<feature type="compositionally biased region" description="Low complexity" evidence="1">
    <location>
        <begin position="20"/>
        <end position="29"/>
    </location>
</feature>
<feature type="region of interest" description="Disordered" evidence="1">
    <location>
        <begin position="209"/>
        <end position="244"/>
    </location>
</feature>
<feature type="compositionally biased region" description="Polar residues" evidence="1">
    <location>
        <begin position="457"/>
        <end position="477"/>
    </location>
</feature>
<feature type="compositionally biased region" description="Basic and acidic residues" evidence="1">
    <location>
        <begin position="695"/>
        <end position="706"/>
    </location>
</feature>
<feature type="compositionally biased region" description="Polar residues" evidence="1">
    <location>
        <begin position="710"/>
        <end position="722"/>
    </location>
</feature>
<organism evidence="2 3">
    <name type="scientific">Fonsecaea nubica</name>
    <dbReference type="NCBI Taxonomy" id="856822"/>
    <lineage>
        <taxon>Eukaryota</taxon>
        <taxon>Fungi</taxon>
        <taxon>Dikarya</taxon>
        <taxon>Ascomycota</taxon>
        <taxon>Pezizomycotina</taxon>
        <taxon>Eurotiomycetes</taxon>
        <taxon>Chaetothyriomycetidae</taxon>
        <taxon>Chaetothyriales</taxon>
        <taxon>Herpotrichiellaceae</taxon>
        <taxon>Fonsecaea</taxon>
    </lineage>
</organism>
<dbReference type="RefSeq" id="XP_022504408.1">
    <property type="nucleotide sequence ID" value="XM_022639572.1"/>
</dbReference>
<feature type="compositionally biased region" description="Polar residues" evidence="1">
    <location>
        <begin position="346"/>
        <end position="357"/>
    </location>
</feature>
<accession>A0A178DCA1</accession>
<feature type="compositionally biased region" description="Polar residues" evidence="1">
    <location>
        <begin position="216"/>
        <end position="231"/>
    </location>
</feature>
<keyword evidence="3" id="KW-1185">Reference proteome</keyword>
<comment type="caution">
    <text evidence="2">The sequence shown here is derived from an EMBL/GenBank/DDBJ whole genome shotgun (WGS) entry which is preliminary data.</text>
</comment>
<dbReference type="Proteomes" id="UP000185904">
    <property type="component" value="Unassembled WGS sequence"/>
</dbReference>
<feature type="region of interest" description="Disordered" evidence="1">
    <location>
        <begin position="546"/>
        <end position="567"/>
    </location>
</feature>
<feature type="compositionally biased region" description="Basic and acidic residues" evidence="1">
    <location>
        <begin position="422"/>
        <end position="447"/>
    </location>
</feature>
<dbReference type="EMBL" id="LVCJ01000005">
    <property type="protein sequence ID" value="OAL39396.1"/>
    <property type="molecule type" value="Genomic_DNA"/>
</dbReference>
<feature type="compositionally biased region" description="Polar residues" evidence="1">
    <location>
        <begin position="367"/>
        <end position="381"/>
    </location>
</feature>
<feature type="region of interest" description="Disordered" evidence="1">
    <location>
        <begin position="657"/>
        <end position="822"/>
    </location>
</feature>
<protein>
    <submittedName>
        <fullName evidence="2">Uncharacterized protein</fullName>
    </submittedName>
</protein>
<evidence type="ECO:0000256" key="1">
    <source>
        <dbReference type="SAM" id="MobiDB-lite"/>
    </source>
</evidence>
<feature type="compositionally biased region" description="Basic and acidic residues" evidence="1">
    <location>
        <begin position="400"/>
        <end position="412"/>
    </location>
</feature>